<dbReference type="AlphaFoldDB" id="A0A445AQ65"/>
<feature type="transmembrane region" description="Helical" evidence="1">
    <location>
        <begin position="34"/>
        <end position="55"/>
    </location>
</feature>
<name>A0A445AQ65_ARAHY</name>
<keyword evidence="3" id="KW-1185">Reference proteome</keyword>
<gene>
    <name evidence="2" type="ORF">Ahy_B01g052690</name>
</gene>
<protein>
    <submittedName>
        <fullName evidence="2">Uncharacterized protein</fullName>
    </submittedName>
</protein>
<evidence type="ECO:0000313" key="3">
    <source>
        <dbReference type="Proteomes" id="UP000289738"/>
    </source>
</evidence>
<sequence>MFLFVVSCTMTFMKFQNSLYQSMENSMLRRVSSILYQNPVIVFGGLIQLGIMLIIDKASIQNMFQIHWQTQVRQPQIELYVEFKNVDANGIQNYSDIEDDRAAVYEGMNSDSEEYFEATYEADNEDEDGDVGVEAASENVVVPPAVSQLMDIPPFMRNLILTYACTEIPRICKHRYMMSE</sequence>
<keyword evidence="1" id="KW-0812">Transmembrane</keyword>
<accession>A0A445AQ65</accession>
<reference evidence="2 3" key="1">
    <citation type="submission" date="2019-01" db="EMBL/GenBank/DDBJ databases">
        <title>Sequencing of cultivated peanut Arachis hypogaea provides insights into genome evolution and oil improvement.</title>
        <authorList>
            <person name="Chen X."/>
        </authorList>
    </citation>
    <scope>NUCLEOTIDE SEQUENCE [LARGE SCALE GENOMIC DNA]</scope>
    <source>
        <strain evidence="3">cv. Fuhuasheng</strain>
        <tissue evidence="2">Leaves</tissue>
    </source>
</reference>
<dbReference type="EMBL" id="SDMP01000011">
    <property type="protein sequence ID" value="RYR28545.1"/>
    <property type="molecule type" value="Genomic_DNA"/>
</dbReference>
<dbReference type="Proteomes" id="UP000289738">
    <property type="component" value="Chromosome B01"/>
</dbReference>
<keyword evidence="1" id="KW-1133">Transmembrane helix</keyword>
<proteinExistence type="predicted"/>
<keyword evidence="1" id="KW-0472">Membrane</keyword>
<evidence type="ECO:0000256" key="1">
    <source>
        <dbReference type="SAM" id="Phobius"/>
    </source>
</evidence>
<organism evidence="2 3">
    <name type="scientific">Arachis hypogaea</name>
    <name type="common">Peanut</name>
    <dbReference type="NCBI Taxonomy" id="3818"/>
    <lineage>
        <taxon>Eukaryota</taxon>
        <taxon>Viridiplantae</taxon>
        <taxon>Streptophyta</taxon>
        <taxon>Embryophyta</taxon>
        <taxon>Tracheophyta</taxon>
        <taxon>Spermatophyta</taxon>
        <taxon>Magnoliopsida</taxon>
        <taxon>eudicotyledons</taxon>
        <taxon>Gunneridae</taxon>
        <taxon>Pentapetalae</taxon>
        <taxon>rosids</taxon>
        <taxon>fabids</taxon>
        <taxon>Fabales</taxon>
        <taxon>Fabaceae</taxon>
        <taxon>Papilionoideae</taxon>
        <taxon>50 kb inversion clade</taxon>
        <taxon>dalbergioids sensu lato</taxon>
        <taxon>Dalbergieae</taxon>
        <taxon>Pterocarpus clade</taxon>
        <taxon>Arachis</taxon>
    </lineage>
</organism>
<comment type="caution">
    <text evidence="2">The sequence shown here is derived from an EMBL/GenBank/DDBJ whole genome shotgun (WGS) entry which is preliminary data.</text>
</comment>
<evidence type="ECO:0000313" key="2">
    <source>
        <dbReference type="EMBL" id="RYR28545.1"/>
    </source>
</evidence>